<dbReference type="Proteomes" id="UP000610862">
    <property type="component" value="Unassembled WGS sequence"/>
</dbReference>
<dbReference type="GO" id="GO:0004640">
    <property type="term" value="F:phosphoribosylanthranilate isomerase activity"/>
    <property type="evidence" value="ECO:0007669"/>
    <property type="project" value="UniProtKB-UniRule"/>
</dbReference>
<comment type="caution">
    <text evidence="11">The sequence shown here is derived from an EMBL/GenBank/DDBJ whole genome shotgun (WGS) entry which is preliminary data.</text>
</comment>
<keyword evidence="6 9" id="KW-0822">Tryptophan biosynthesis</keyword>
<keyword evidence="12" id="KW-1185">Reference proteome</keyword>
<organism evidence="11 12">
    <name type="scientific">Lentihominibacter hominis</name>
    <dbReference type="NCBI Taxonomy" id="2763645"/>
    <lineage>
        <taxon>Bacteria</taxon>
        <taxon>Bacillati</taxon>
        <taxon>Bacillota</taxon>
        <taxon>Clostridia</taxon>
        <taxon>Peptostreptococcales</taxon>
        <taxon>Anaerovoracaceae</taxon>
        <taxon>Lentihominibacter</taxon>
    </lineage>
</organism>
<keyword evidence="8 9" id="KW-0413">Isomerase</keyword>
<dbReference type="RefSeq" id="WP_177267907.1">
    <property type="nucleotide sequence ID" value="NZ_JACRTA010000002.1"/>
</dbReference>
<dbReference type="EMBL" id="JACRTA010000002">
    <property type="protein sequence ID" value="MBC8568656.1"/>
    <property type="molecule type" value="Genomic_DNA"/>
</dbReference>
<dbReference type="AlphaFoldDB" id="A0A926EAN3"/>
<evidence type="ECO:0000256" key="9">
    <source>
        <dbReference type="HAMAP-Rule" id="MF_00135"/>
    </source>
</evidence>
<evidence type="ECO:0000256" key="6">
    <source>
        <dbReference type="ARBA" id="ARBA00022822"/>
    </source>
</evidence>
<evidence type="ECO:0000256" key="4">
    <source>
        <dbReference type="ARBA" id="ARBA00022272"/>
    </source>
</evidence>
<dbReference type="Pfam" id="PF00697">
    <property type="entry name" value="PRAI"/>
    <property type="match status" value="1"/>
</dbReference>
<comment type="similarity">
    <text evidence="9">Belongs to the TrpF family.</text>
</comment>
<dbReference type="InterPro" id="IPR044643">
    <property type="entry name" value="TrpF_fam"/>
</dbReference>
<dbReference type="CDD" id="cd00405">
    <property type="entry name" value="PRAI"/>
    <property type="match status" value="1"/>
</dbReference>
<evidence type="ECO:0000256" key="7">
    <source>
        <dbReference type="ARBA" id="ARBA00023141"/>
    </source>
</evidence>
<evidence type="ECO:0000256" key="1">
    <source>
        <dbReference type="ARBA" id="ARBA00001164"/>
    </source>
</evidence>
<evidence type="ECO:0000313" key="12">
    <source>
        <dbReference type="Proteomes" id="UP000610862"/>
    </source>
</evidence>
<dbReference type="SUPFAM" id="SSF51366">
    <property type="entry name" value="Ribulose-phoshate binding barrel"/>
    <property type="match status" value="1"/>
</dbReference>
<dbReference type="EC" id="5.3.1.24" evidence="3 9"/>
<protein>
    <recommendedName>
        <fullName evidence="4 9">N-(5'-phosphoribosyl)anthranilate isomerase</fullName>
        <shortName evidence="9">PRAI</shortName>
        <ecNumber evidence="3 9">5.3.1.24</ecNumber>
    </recommendedName>
</protein>
<gene>
    <name evidence="9" type="primary">trpF</name>
    <name evidence="11" type="ORF">H8692_07795</name>
</gene>
<keyword evidence="7 9" id="KW-0057">Aromatic amino acid biosynthesis</keyword>
<reference evidence="11" key="1">
    <citation type="submission" date="2020-08" db="EMBL/GenBank/DDBJ databases">
        <title>Genome public.</title>
        <authorList>
            <person name="Liu C."/>
            <person name="Sun Q."/>
        </authorList>
    </citation>
    <scope>NUCLEOTIDE SEQUENCE</scope>
    <source>
        <strain evidence="11">NSJ-24</strain>
    </source>
</reference>
<dbReference type="Gene3D" id="3.20.20.70">
    <property type="entry name" value="Aldolase class I"/>
    <property type="match status" value="1"/>
</dbReference>
<evidence type="ECO:0000256" key="5">
    <source>
        <dbReference type="ARBA" id="ARBA00022605"/>
    </source>
</evidence>
<evidence type="ECO:0000259" key="10">
    <source>
        <dbReference type="Pfam" id="PF00697"/>
    </source>
</evidence>
<sequence>MTKIKICGLKRFEDIEYVNEAKPDYAGFVIEISKSHRSVSYQKAAKLAEKLDKNIMPVGVFADAPLQLPARLMNAGIISVAQLHGHEDERYIRSLRSMTDGKIIKAFSVTGRQDIEKAISSIADYILLDQGSGGSGRTFDWSLAESAGRKFFLAGGLDLYNLKEAISRLEPYAVDLSSSLETEGIKDRKKIIKTVEAVREYDRRK</sequence>
<dbReference type="InterPro" id="IPR013785">
    <property type="entry name" value="Aldolase_TIM"/>
</dbReference>
<dbReference type="PANTHER" id="PTHR42894">
    <property type="entry name" value="N-(5'-PHOSPHORIBOSYL)ANTHRANILATE ISOMERASE"/>
    <property type="match status" value="1"/>
</dbReference>
<evidence type="ECO:0000256" key="2">
    <source>
        <dbReference type="ARBA" id="ARBA00004664"/>
    </source>
</evidence>
<comment type="pathway">
    <text evidence="2 9">Amino-acid biosynthesis; L-tryptophan biosynthesis; L-tryptophan from chorismate: step 3/5.</text>
</comment>
<dbReference type="GO" id="GO:0000162">
    <property type="term" value="P:L-tryptophan biosynthetic process"/>
    <property type="evidence" value="ECO:0007669"/>
    <property type="project" value="UniProtKB-UniRule"/>
</dbReference>
<dbReference type="InterPro" id="IPR011060">
    <property type="entry name" value="RibuloseP-bd_barrel"/>
</dbReference>
<evidence type="ECO:0000256" key="3">
    <source>
        <dbReference type="ARBA" id="ARBA00012572"/>
    </source>
</evidence>
<comment type="catalytic activity">
    <reaction evidence="1 9">
        <text>N-(5-phospho-beta-D-ribosyl)anthranilate = 1-(2-carboxyphenylamino)-1-deoxy-D-ribulose 5-phosphate</text>
        <dbReference type="Rhea" id="RHEA:21540"/>
        <dbReference type="ChEBI" id="CHEBI:18277"/>
        <dbReference type="ChEBI" id="CHEBI:58613"/>
        <dbReference type="EC" id="5.3.1.24"/>
    </reaction>
</comment>
<evidence type="ECO:0000313" key="11">
    <source>
        <dbReference type="EMBL" id="MBC8568656.1"/>
    </source>
</evidence>
<accession>A0A926EAN3</accession>
<dbReference type="InterPro" id="IPR001240">
    <property type="entry name" value="PRAI_dom"/>
</dbReference>
<dbReference type="HAMAP" id="MF_00135">
    <property type="entry name" value="PRAI"/>
    <property type="match status" value="1"/>
</dbReference>
<proteinExistence type="inferred from homology"/>
<feature type="domain" description="N-(5'phosphoribosyl) anthranilate isomerase (PRAI)" evidence="10">
    <location>
        <begin position="4"/>
        <end position="196"/>
    </location>
</feature>
<name>A0A926EAN3_9FIRM</name>
<dbReference type="PANTHER" id="PTHR42894:SF1">
    <property type="entry name" value="N-(5'-PHOSPHORIBOSYL)ANTHRANILATE ISOMERASE"/>
    <property type="match status" value="1"/>
</dbReference>
<evidence type="ECO:0000256" key="8">
    <source>
        <dbReference type="ARBA" id="ARBA00023235"/>
    </source>
</evidence>
<keyword evidence="5 9" id="KW-0028">Amino-acid biosynthesis</keyword>